<dbReference type="KEGG" id="dru:Desru_3159"/>
<reference evidence="2" key="1">
    <citation type="submission" date="2011-05" db="EMBL/GenBank/DDBJ databases">
        <title>Complete sequence of Desulfotomaculum ruminis DSM 2154.</title>
        <authorList>
            <person name="Lucas S."/>
            <person name="Copeland A."/>
            <person name="Lapidus A."/>
            <person name="Cheng J.-F."/>
            <person name="Goodwin L."/>
            <person name="Pitluck S."/>
            <person name="Lu M."/>
            <person name="Detter J.C."/>
            <person name="Han C."/>
            <person name="Tapia R."/>
            <person name="Land M."/>
            <person name="Hauser L."/>
            <person name="Kyrpides N."/>
            <person name="Ivanova N."/>
            <person name="Mikhailova N."/>
            <person name="Pagani I."/>
            <person name="Stams A.J.M."/>
            <person name="Plugge C.M."/>
            <person name="Muyzer G."/>
            <person name="Kuever J."/>
            <person name="Parshina S.N."/>
            <person name="Ivanova A.E."/>
            <person name="Nazina T.N."/>
            <person name="Brambilla E."/>
            <person name="Spring S."/>
            <person name="Klenk H.-P."/>
            <person name="Woyke T."/>
        </authorList>
    </citation>
    <scope>NUCLEOTIDE SEQUENCE [LARGE SCALE GENOMIC DNA]</scope>
    <source>
        <strain evidence="2">ATCC 23193 / DSM 2154 / NCIB 8452 / DL</strain>
    </source>
</reference>
<organism evidence="1 2">
    <name type="scientific">Desulforamulus ruminis (strain ATCC 23193 / DSM 2154 / NCIMB 8452 / DL)</name>
    <name type="common">Desulfotomaculum ruminis</name>
    <dbReference type="NCBI Taxonomy" id="696281"/>
    <lineage>
        <taxon>Bacteria</taxon>
        <taxon>Bacillati</taxon>
        <taxon>Bacillota</taxon>
        <taxon>Clostridia</taxon>
        <taxon>Eubacteriales</taxon>
        <taxon>Peptococcaceae</taxon>
        <taxon>Desulforamulus</taxon>
    </lineage>
</organism>
<evidence type="ECO:0008006" key="3">
    <source>
        <dbReference type="Google" id="ProtNLM"/>
    </source>
</evidence>
<dbReference type="OrthoDB" id="1739442at2"/>
<dbReference type="eggNOG" id="ENOG5032YCW">
    <property type="taxonomic scope" value="Bacteria"/>
</dbReference>
<proteinExistence type="predicted"/>
<keyword evidence="2" id="KW-1185">Reference proteome</keyword>
<dbReference type="STRING" id="696281.Desru_3159"/>
<protein>
    <recommendedName>
        <fullName evidence="3">DUF4363 family protein</fullName>
    </recommendedName>
</protein>
<dbReference type="RefSeq" id="WP_013843119.1">
    <property type="nucleotide sequence ID" value="NC_015589.1"/>
</dbReference>
<reference evidence="1 2" key="2">
    <citation type="journal article" date="2012" name="Stand. Genomic Sci.">
        <title>Complete genome sequence of the sulfate-reducing firmicute Desulfotomaculum ruminis type strain (DL(T)).</title>
        <authorList>
            <person name="Spring S."/>
            <person name="Visser M."/>
            <person name="Lu M."/>
            <person name="Copeland A."/>
            <person name="Lapidus A."/>
            <person name="Lucas S."/>
            <person name="Cheng J.F."/>
            <person name="Han C."/>
            <person name="Tapia R."/>
            <person name="Goodwin L.A."/>
            <person name="Pitluck S."/>
            <person name="Ivanova N."/>
            <person name="Land M."/>
            <person name="Hauser L."/>
            <person name="Larimer F."/>
            <person name="Rohde M."/>
            <person name="Goker M."/>
            <person name="Detter J.C."/>
            <person name="Kyrpides N.C."/>
            <person name="Woyke T."/>
            <person name="Schaap P.J."/>
            <person name="Plugge C.M."/>
            <person name="Muyzer G."/>
            <person name="Kuever J."/>
            <person name="Pereira I.A."/>
            <person name="Parshina S.N."/>
            <person name="Bernier-Latmani R."/>
            <person name="Stams A.J."/>
            <person name="Klenk H.P."/>
        </authorList>
    </citation>
    <scope>NUCLEOTIDE SEQUENCE [LARGE SCALE GENOMIC DNA]</scope>
    <source>
        <strain evidence="2">ATCC 23193 / DSM 2154 / NCIB 8452 / DL</strain>
    </source>
</reference>
<dbReference type="HOGENOM" id="CLU_2034049_0_0_9"/>
<gene>
    <name evidence="1" type="ordered locus">Desru_3159</name>
</gene>
<evidence type="ECO:0000313" key="1">
    <source>
        <dbReference type="EMBL" id="AEG61370.1"/>
    </source>
</evidence>
<dbReference type="InterPro" id="IPR025373">
    <property type="entry name" value="DUF4363"/>
</dbReference>
<dbReference type="Proteomes" id="UP000009234">
    <property type="component" value="Chromosome"/>
</dbReference>
<dbReference type="AlphaFoldDB" id="F6DUX3"/>
<dbReference type="EMBL" id="CP002780">
    <property type="protein sequence ID" value="AEG61370.1"/>
    <property type="molecule type" value="Genomic_DNA"/>
</dbReference>
<dbReference type="Pfam" id="PF14276">
    <property type="entry name" value="DUF4363"/>
    <property type="match status" value="1"/>
</dbReference>
<evidence type="ECO:0000313" key="2">
    <source>
        <dbReference type="Proteomes" id="UP000009234"/>
    </source>
</evidence>
<name>F6DUX3_DESRL</name>
<sequence>MIKRLLLWGVVALALISFVLILNSGSYLKKPLHPQEDIMNYLSLVTDNIQRENWTLAQENYDRLLEVWPVIKKRISFSTEHDQVERFEETLEQLGASIQVREPVTALRDLAVLRKTYDNFK</sequence>
<accession>F6DUX3</accession>